<reference evidence="3" key="1">
    <citation type="submission" date="2021-12" db="EMBL/GenBank/DDBJ databases">
        <title>Convergent genome expansion in fungi linked to evolution of root-endophyte symbiosis.</title>
        <authorList>
            <consortium name="DOE Joint Genome Institute"/>
            <person name="Ke Y.-H."/>
            <person name="Bonito G."/>
            <person name="Liao H.-L."/>
            <person name="Looney B."/>
            <person name="Rojas-Flechas A."/>
            <person name="Nash J."/>
            <person name="Hameed K."/>
            <person name="Schadt C."/>
            <person name="Martin F."/>
            <person name="Crous P.W."/>
            <person name="Miettinen O."/>
            <person name="Magnuson J.K."/>
            <person name="Labbe J."/>
            <person name="Jacobson D."/>
            <person name="Doktycz M.J."/>
            <person name="Veneault-Fourrey C."/>
            <person name="Kuo A."/>
            <person name="Mondo S."/>
            <person name="Calhoun S."/>
            <person name="Riley R."/>
            <person name="Ohm R."/>
            <person name="LaButti K."/>
            <person name="Andreopoulos B."/>
            <person name="Pangilinan J."/>
            <person name="Nolan M."/>
            <person name="Tritt A."/>
            <person name="Clum A."/>
            <person name="Lipzen A."/>
            <person name="Daum C."/>
            <person name="Barry K."/>
            <person name="Grigoriev I.V."/>
            <person name="Vilgalys R."/>
        </authorList>
    </citation>
    <scope>NUCLEOTIDE SEQUENCE</scope>
    <source>
        <strain evidence="3">PMI_201</strain>
    </source>
</reference>
<dbReference type="GeneID" id="70249846"/>
<feature type="domain" description="ABM" evidence="2">
    <location>
        <begin position="30"/>
        <end position="105"/>
    </location>
</feature>
<feature type="chain" id="PRO_5042282240" description="ABM domain-containing protein" evidence="1">
    <location>
        <begin position="19"/>
        <end position="125"/>
    </location>
</feature>
<comment type="caution">
    <text evidence="3">The sequence shown here is derived from an EMBL/GenBank/DDBJ whole genome shotgun (WGS) entry which is preliminary data.</text>
</comment>
<sequence length="125" mass="13711">MRSFYTLTALTWVGSAIAQLPQPGWKSSDPVTAVLTLTPQTGKDDALAAYIQHGKNVTTTECPANIAFISFKVTGKDQYVVIERYTNQTAMFQWVAGPQHTELVKEFLPLANILGSGVESDMNLF</sequence>
<dbReference type="Pfam" id="PF03992">
    <property type="entry name" value="ABM"/>
    <property type="match status" value="1"/>
</dbReference>
<accession>A0AAD4L1C2</accession>
<dbReference type="Gene3D" id="3.30.70.100">
    <property type="match status" value="1"/>
</dbReference>
<evidence type="ECO:0000259" key="2">
    <source>
        <dbReference type="Pfam" id="PF03992"/>
    </source>
</evidence>
<dbReference type="EMBL" id="JAJTJA010000001">
    <property type="protein sequence ID" value="KAH8704790.1"/>
    <property type="molecule type" value="Genomic_DNA"/>
</dbReference>
<feature type="signal peptide" evidence="1">
    <location>
        <begin position="1"/>
        <end position="18"/>
    </location>
</feature>
<evidence type="ECO:0000256" key="1">
    <source>
        <dbReference type="SAM" id="SignalP"/>
    </source>
</evidence>
<organism evidence="3 4">
    <name type="scientific">Talaromyces proteolyticus</name>
    <dbReference type="NCBI Taxonomy" id="1131652"/>
    <lineage>
        <taxon>Eukaryota</taxon>
        <taxon>Fungi</taxon>
        <taxon>Dikarya</taxon>
        <taxon>Ascomycota</taxon>
        <taxon>Pezizomycotina</taxon>
        <taxon>Eurotiomycetes</taxon>
        <taxon>Eurotiomycetidae</taxon>
        <taxon>Eurotiales</taxon>
        <taxon>Trichocomaceae</taxon>
        <taxon>Talaromyces</taxon>
        <taxon>Talaromyces sect. Bacilispori</taxon>
    </lineage>
</organism>
<dbReference type="InterPro" id="IPR011008">
    <property type="entry name" value="Dimeric_a/b-barrel"/>
</dbReference>
<dbReference type="RefSeq" id="XP_046077411.1">
    <property type="nucleotide sequence ID" value="XM_046219559.1"/>
</dbReference>
<dbReference type="SUPFAM" id="SSF54909">
    <property type="entry name" value="Dimeric alpha+beta barrel"/>
    <property type="match status" value="1"/>
</dbReference>
<evidence type="ECO:0000313" key="4">
    <source>
        <dbReference type="Proteomes" id="UP001201262"/>
    </source>
</evidence>
<dbReference type="Proteomes" id="UP001201262">
    <property type="component" value="Unassembled WGS sequence"/>
</dbReference>
<dbReference type="InterPro" id="IPR007138">
    <property type="entry name" value="ABM_dom"/>
</dbReference>
<proteinExistence type="predicted"/>
<gene>
    <name evidence="3" type="ORF">BGW36DRAFT_421385</name>
</gene>
<keyword evidence="4" id="KW-1185">Reference proteome</keyword>
<keyword evidence="1" id="KW-0732">Signal</keyword>
<name>A0AAD4L1C2_9EURO</name>
<protein>
    <recommendedName>
        <fullName evidence="2">ABM domain-containing protein</fullName>
    </recommendedName>
</protein>
<evidence type="ECO:0000313" key="3">
    <source>
        <dbReference type="EMBL" id="KAH8704790.1"/>
    </source>
</evidence>
<dbReference type="AlphaFoldDB" id="A0AAD4L1C2"/>